<dbReference type="SUPFAM" id="SSF46785">
    <property type="entry name" value="Winged helix' DNA-binding domain"/>
    <property type="match status" value="1"/>
</dbReference>
<dbReference type="CDD" id="cd12290">
    <property type="entry name" value="RRM1_LARP7"/>
    <property type="match status" value="1"/>
</dbReference>
<dbReference type="Gene3D" id="3.30.70.330">
    <property type="match status" value="2"/>
</dbReference>
<keyword evidence="10" id="KW-0508">mRNA splicing</keyword>
<dbReference type="InterPro" id="IPR002344">
    <property type="entry name" value="Lupus_La"/>
</dbReference>
<dbReference type="GO" id="GO:0006397">
    <property type="term" value="P:mRNA processing"/>
    <property type="evidence" value="ECO:0007669"/>
    <property type="project" value="UniProtKB-KW"/>
</dbReference>
<keyword evidence="11" id="KW-0539">Nucleus</keyword>
<dbReference type="GO" id="GO:0003723">
    <property type="term" value="F:RNA binding"/>
    <property type="evidence" value="ECO:0007669"/>
    <property type="project" value="UniProtKB-UniRule"/>
</dbReference>
<feature type="compositionally biased region" description="Basic and acidic residues" evidence="14">
    <location>
        <begin position="228"/>
        <end position="248"/>
    </location>
</feature>
<feature type="region of interest" description="Disordered" evidence="14">
    <location>
        <begin position="378"/>
        <end position="404"/>
    </location>
</feature>
<evidence type="ECO:0000256" key="1">
    <source>
        <dbReference type="ARBA" id="ARBA00004642"/>
    </source>
</evidence>
<dbReference type="GO" id="GO:0008380">
    <property type="term" value="P:RNA splicing"/>
    <property type="evidence" value="ECO:0007669"/>
    <property type="project" value="UniProtKB-KW"/>
</dbReference>
<evidence type="ECO:0000256" key="10">
    <source>
        <dbReference type="ARBA" id="ARBA00023187"/>
    </source>
</evidence>
<dbReference type="InterPro" id="IPR034887">
    <property type="entry name" value="LARP7_RRM1"/>
</dbReference>
<evidence type="ECO:0000256" key="4">
    <source>
        <dbReference type="ARBA" id="ARBA00022664"/>
    </source>
</evidence>
<dbReference type="PANTHER" id="PTHR22792">
    <property type="entry name" value="LUPUS LA PROTEIN-RELATED"/>
    <property type="match status" value="1"/>
</dbReference>
<dbReference type="SMART" id="SM00360">
    <property type="entry name" value="RRM"/>
    <property type="match status" value="1"/>
</dbReference>
<protein>
    <recommendedName>
        <fullName evidence="3">La-related protein 7</fullName>
    </recommendedName>
    <alternativeName>
        <fullName evidence="12">La ribonucleoprotein domain family member 7</fullName>
    </alternativeName>
</protein>
<accession>A0A131YT41</accession>
<evidence type="ECO:0000259" key="17">
    <source>
        <dbReference type="PROSITE" id="PS51939"/>
    </source>
</evidence>
<dbReference type="Pfam" id="PF00076">
    <property type="entry name" value="RRM_1"/>
    <property type="match status" value="1"/>
</dbReference>
<dbReference type="Pfam" id="PF05383">
    <property type="entry name" value="La"/>
    <property type="match status" value="1"/>
</dbReference>
<feature type="region of interest" description="Disordered" evidence="14">
    <location>
        <begin position="342"/>
        <end position="361"/>
    </location>
</feature>
<dbReference type="InterPro" id="IPR014886">
    <property type="entry name" value="La_xRRM"/>
</dbReference>
<dbReference type="EMBL" id="GEDV01007251">
    <property type="protein sequence ID" value="JAP81306.1"/>
    <property type="molecule type" value="Transcribed_RNA"/>
</dbReference>
<comment type="subcellular location">
    <subcellularLocation>
        <location evidence="1">Nucleus</location>
        <location evidence="1">Nucleoplasm</location>
    </subcellularLocation>
</comment>
<evidence type="ECO:0000256" key="12">
    <source>
        <dbReference type="ARBA" id="ARBA00029640"/>
    </source>
</evidence>
<dbReference type="PROSITE" id="PS50961">
    <property type="entry name" value="HTH_LA"/>
    <property type="match status" value="1"/>
</dbReference>
<dbReference type="CDD" id="cd12542">
    <property type="entry name" value="RRM2_LARP7"/>
    <property type="match status" value="1"/>
</dbReference>
<dbReference type="InterPro" id="IPR000504">
    <property type="entry name" value="RRM_dom"/>
</dbReference>
<feature type="region of interest" description="Disordered" evidence="14">
    <location>
        <begin position="1"/>
        <end position="27"/>
    </location>
</feature>
<sequence length="532" mass="60453">MGEVAQSSSTTSLQDSCSTKSEKRKVRRRKKKLFKSIRDQMEFYFSDANLRKDRYMNDLVMRDEEGYVDLEVFLTFHKIRALTSDVKDIAGAIATSKLLRMDEEHKRVQRGAELTAKVDVDECTLYVERLPLHADHAWLKGVFSRHGQVVYVSLPRYRHNNRIKGFAFIEFASPEDVDRACKHFGYQDGSSRHSDGAAERTAVTDEIMAVRVKEDKSDDEDGPPAKRRREESREAARLVEFSKDIKGEDDNEDVVTTTDAESSDTGTAKGELDVTGMEHSVLARAKRKKKLRKRKKKTQHSESKEQQPSLLVMPKCEWKRLRNKYLALQKATMAEIKRSLLLPPSGYTPAPSPSYTLSSPVQTSLAADSNITLASQEDEAWEMSSDDRGNKEPSSTSDAAQAPPTLEFQPGVIVKLVTEKPVSNTAEFKNNIRQLANVAYVDVMEGDSVAYVRCADPEGAYQFIENQKESFCGALSLLTGDEEKSYWEKINLDRETRRNQKTRQKKRGVEKVMAKAQKMMEKKNLHIRFDDL</sequence>
<dbReference type="AlphaFoldDB" id="A0A131YT41"/>
<feature type="region of interest" description="Disordered" evidence="14">
    <location>
        <begin position="210"/>
        <end position="308"/>
    </location>
</feature>
<evidence type="ECO:0000256" key="9">
    <source>
        <dbReference type="ARBA" id="ARBA00023163"/>
    </source>
</evidence>
<evidence type="ECO:0000256" key="14">
    <source>
        <dbReference type="SAM" id="MobiDB-lite"/>
    </source>
</evidence>
<feature type="domain" description="XRRM" evidence="17">
    <location>
        <begin position="407"/>
        <end position="518"/>
    </location>
</feature>
<evidence type="ECO:0000256" key="8">
    <source>
        <dbReference type="ARBA" id="ARBA00023015"/>
    </source>
</evidence>
<organism evidence="18">
    <name type="scientific">Rhipicephalus appendiculatus</name>
    <name type="common">Brown ear tick</name>
    <dbReference type="NCBI Taxonomy" id="34631"/>
    <lineage>
        <taxon>Eukaryota</taxon>
        <taxon>Metazoa</taxon>
        <taxon>Ecdysozoa</taxon>
        <taxon>Arthropoda</taxon>
        <taxon>Chelicerata</taxon>
        <taxon>Arachnida</taxon>
        <taxon>Acari</taxon>
        <taxon>Parasitiformes</taxon>
        <taxon>Ixodida</taxon>
        <taxon>Ixodoidea</taxon>
        <taxon>Ixodidae</taxon>
        <taxon>Rhipicephalinae</taxon>
        <taxon>Rhipicephalus</taxon>
        <taxon>Rhipicephalus</taxon>
    </lineage>
</organism>
<evidence type="ECO:0000256" key="5">
    <source>
        <dbReference type="ARBA" id="ARBA00022782"/>
    </source>
</evidence>
<keyword evidence="7 13" id="KW-0694">RNA-binding</keyword>
<evidence type="ECO:0000313" key="18">
    <source>
        <dbReference type="EMBL" id="JAP81306.1"/>
    </source>
</evidence>
<dbReference type="PRINTS" id="PR00302">
    <property type="entry name" value="LUPUSLA"/>
</dbReference>
<dbReference type="GO" id="GO:1990904">
    <property type="term" value="C:ribonucleoprotein complex"/>
    <property type="evidence" value="ECO:0007669"/>
    <property type="project" value="UniProtKB-UniRule"/>
</dbReference>
<dbReference type="SUPFAM" id="SSF54928">
    <property type="entry name" value="RNA-binding domain, RBD"/>
    <property type="match status" value="1"/>
</dbReference>
<dbReference type="InterPro" id="IPR045180">
    <property type="entry name" value="La_dom_prot"/>
</dbReference>
<feature type="compositionally biased region" description="Basic residues" evidence="14">
    <location>
        <begin position="284"/>
        <end position="298"/>
    </location>
</feature>
<evidence type="ECO:0000256" key="13">
    <source>
        <dbReference type="PROSITE-ProRule" id="PRU00332"/>
    </source>
</evidence>
<keyword evidence="6" id="KW-0744">Spermatogenesis</keyword>
<evidence type="ECO:0000256" key="2">
    <source>
        <dbReference type="ARBA" id="ARBA00008680"/>
    </source>
</evidence>
<dbReference type="InterPro" id="IPR034910">
    <property type="entry name" value="LARP7_RRM2"/>
</dbReference>
<dbReference type="InterPro" id="IPR012677">
    <property type="entry name" value="Nucleotide-bd_a/b_plait_sf"/>
</dbReference>
<comment type="similarity">
    <text evidence="2">Belongs to the LARP7 family.</text>
</comment>
<dbReference type="GO" id="GO:0007283">
    <property type="term" value="P:spermatogenesis"/>
    <property type="evidence" value="ECO:0007669"/>
    <property type="project" value="UniProtKB-KW"/>
</dbReference>
<keyword evidence="8" id="KW-0805">Transcription regulation</keyword>
<feature type="domain" description="HTH La-type RNA-binding" evidence="16">
    <location>
        <begin position="27"/>
        <end position="118"/>
    </location>
</feature>
<evidence type="ECO:0000256" key="11">
    <source>
        <dbReference type="ARBA" id="ARBA00023242"/>
    </source>
</evidence>
<dbReference type="GO" id="GO:0030154">
    <property type="term" value="P:cell differentiation"/>
    <property type="evidence" value="ECO:0007669"/>
    <property type="project" value="UniProtKB-KW"/>
</dbReference>
<dbReference type="Pfam" id="PF08777">
    <property type="entry name" value="RRM_3"/>
    <property type="match status" value="1"/>
</dbReference>
<evidence type="ECO:0000256" key="3">
    <source>
        <dbReference type="ARBA" id="ARBA00015867"/>
    </source>
</evidence>
<dbReference type="PROSITE" id="PS51939">
    <property type="entry name" value="XRRM"/>
    <property type="match status" value="1"/>
</dbReference>
<dbReference type="InterPro" id="IPR036388">
    <property type="entry name" value="WH-like_DNA-bd_sf"/>
</dbReference>
<dbReference type="InterPro" id="IPR035979">
    <property type="entry name" value="RBD_domain_sf"/>
</dbReference>
<dbReference type="InterPro" id="IPR036390">
    <property type="entry name" value="WH_DNA-bd_sf"/>
</dbReference>
<keyword evidence="4" id="KW-0507">mRNA processing</keyword>
<reference evidence="18" key="1">
    <citation type="journal article" date="2016" name="Ticks Tick Borne Dis.">
        <title>De novo assembly and annotation of the salivary gland transcriptome of Rhipicephalus appendiculatus male and female ticks during blood feeding.</title>
        <authorList>
            <person name="de Castro M.H."/>
            <person name="de Klerk D."/>
            <person name="Pienaar R."/>
            <person name="Latif A.A."/>
            <person name="Rees D.J."/>
            <person name="Mans B.J."/>
        </authorList>
    </citation>
    <scope>NUCLEOTIDE SEQUENCE</scope>
    <source>
        <tissue evidence="18">Salivary glands</tissue>
    </source>
</reference>
<dbReference type="PANTHER" id="PTHR22792:SF62">
    <property type="entry name" value="LA-RELATED PROTEIN 7"/>
    <property type="match status" value="1"/>
</dbReference>
<feature type="domain" description="RRM" evidence="15">
    <location>
        <begin position="123"/>
        <end position="206"/>
    </location>
</feature>
<dbReference type="PROSITE" id="PS50102">
    <property type="entry name" value="RRM"/>
    <property type="match status" value="1"/>
</dbReference>
<evidence type="ECO:0000259" key="15">
    <source>
        <dbReference type="PROSITE" id="PS50102"/>
    </source>
</evidence>
<proteinExistence type="inferred from homology"/>
<dbReference type="SMART" id="SM00715">
    <property type="entry name" value="LA"/>
    <property type="match status" value="1"/>
</dbReference>
<dbReference type="CDD" id="cd07323">
    <property type="entry name" value="LAM"/>
    <property type="match status" value="1"/>
</dbReference>
<evidence type="ECO:0000256" key="6">
    <source>
        <dbReference type="ARBA" id="ARBA00022871"/>
    </source>
</evidence>
<dbReference type="Gene3D" id="1.10.10.10">
    <property type="entry name" value="Winged helix-like DNA-binding domain superfamily/Winged helix DNA-binding domain"/>
    <property type="match status" value="1"/>
</dbReference>
<keyword evidence="9" id="KW-0804">Transcription</keyword>
<evidence type="ECO:0000256" key="7">
    <source>
        <dbReference type="ARBA" id="ARBA00022884"/>
    </source>
</evidence>
<dbReference type="GO" id="GO:0005654">
    <property type="term" value="C:nucleoplasm"/>
    <property type="evidence" value="ECO:0007669"/>
    <property type="project" value="UniProtKB-SubCell"/>
</dbReference>
<evidence type="ECO:0000259" key="16">
    <source>
        <dbReference type="PROSITE" id="PS50961"/>
    </source>
</evidence>
<name>A0A131YT41_RHIAP</name>
<dbReference type="InterPro" id="IPR006630">
    <property type="entry name" value="La_HTH"/>
</dbReference>
<keyword evidence="5" id="KW-0221">Differentiation</keyword>
<feature type="compositionally biased region" description="Low complexity" evidence="14">
    <location>
        <begin position="7"/>
        <end position="19"/>
    </location>
</feature>